<evidence type="ECO:0000313" key="2">
    <source>
        <dbReference type="EMBL" id="ANP73087.1"/>
    </source>
</evidence>
<dbReference type="STRING" id="670052.PA27867_2135"/>
<gene>
    <name evidence="2" type="ORF">PA27867_2135</name>
</gene>
<feature type="region of interest" description="Disordered" evidence="1">
    <location>
        <begin position="1"/>
        <end position="34"/>
    </location>
</feature>
<feature type="compositionally biased region" description="Low complexity" evidence="1">
    <location>
        <begin position="9"/>
        <end position="21"/>
    </location>
</feature>
<accession>A0A1B1BKC5</accession>
<dbReference type="PATRIC" id="fig|670052.7.peg.2197"/>
<dbReference type="RefSeq" id="WP_236900686.1">
    <property type="nucleotide sequence ID" value="NZ_CP016282.1"/>
</dbReference>
<dbReference type="InterPro" id="IPR021903">
    <property type="entry name" value="DUF3515"/>
</dbReference>
<dbReference type="EMBL" id="CP016282">
    <property type="protein sequence ID" value="ANP73087.1"/>
    <property type="molecule type" value="Genomic_DNA"/>
</dbReference>
<evidence type="ECO:0008006" key="4">
    <source>
        <dbReference type="Google" id="ProtNLM"/>
    </source>
</evidence>
<proteinExistence type="predicted"/>
<organism evidence="2 3">
    <name type="scientific">Cryobacterium arcticum</name>
    <dbReference type="NCBI Taxonomy" id="670052"/>
    <lineage>
        <taxon>Bacteria</taxon>
        <taxon>Bacillati</taxon>
        <taxon>Actinomycetota</taxon>
        <taxon>Actinomycetes</taxon>
        <taxon>Micrococcales</taxon>
        <taxon>Microbacteriaceae</taxon>
        <taxon>Cryobacterium</taxon>
    </lineage>
</organism>
<evidence type="ECO:0000256" key="1">
    <source>
        <dbReference type="SAM" id="MobiDB-lite"/>
    </source>
</evidence>
<dbReference type="Proteomes" id="UP000092582">
    <property type="component" value="Chromosome 1"/>
</dbReference>
<protein>
    <recommendedName>
        <fullName evidence="4">DUF3515 domain-containing protein</fullName>
    </recommendedName>
</protein>
<reference evidence="2 3" key="1">
    <citation type="submission" date="2016-06" db="EMBL/GenBank/DDBJ databases">
        <title>Genome sequencing of Cryobacterium arcticum PAMC 27867.</title>
        <authorList>
            <person name="Lee J."/>
            <person name="Kim O.-S."/>
        </authorList>
    </citation>
    <scope>NUCLEOTIDE SEQUENCE [LARGE SCALE GENOMIC DNA]</scope>
    <source>
        <strain evidence="2 3">PAMC 27867</strain>
    </source>
</reference>
<dbReference type="AlphaFoldDB" id="A0A1B1BKC5"/>
<evidence type="ECO:0000313" key="3">
    <source>
        <dbReference type="Proteomes" id="UP000092582"/>
    </source>
</evidence>
<sequence>MTPPFTPMSPAAHSAAHSAPHPARPLTPGQSAGRPRRIRLRTACAGVVALGAILLTGCSAAVPMQPAADAVNPACADIIVRLPTTVADQPERETNAQATGAWGDPAAVLLTCGVAVPGPTTLPCVSINGIDWIEDDSDKPRYRYTTYGRDPATEVYIDSELVSGSTTLVDLASAIANVPATTQCVGADDVTLPGNTP</sequence>
<name>A0A1B1BKC5_9MICO</name>
<dbReference type="KEGG" id="cart:PA27867_2135"/>
<dbReference type="Pfam" id="PF12028">
    <property type="entry name" value="DUF3515"/>
    <property type="match status" value="1"/>
</dbReference>
<keyword evidence="3" id="KW-1185">Reference proteome</keyword>